<dbReference type="GO" id="GO:0005739">
    <property type="term" value="C:mitochondrion"/>
    <property type="evidence" value="ECO:0007669"/>
    <property type="project" value="UniProtKB-SubCell"/>
</dbReference>
<feature type="region of interest" description="Disordered" evidence="5">
    <location>
        <begin position="15"/>
        <end position="99"/>
    </location>
</feature>
<name>A0A2C5ZF09_9HYPO</name>
<feature type="domain" description="Ribosomal protein mS38 C-terminal" evidence="6">
    <location>
        <begin position="290"/>
        <end position="323"/>
    </location>
</feature>
<proteinExistence type="inferred from homology"/>
<dbReference type="Proteomes" id="UP000226431">
    <property type="component" value="Unassembled WGS sequence"/>
</dbReference>
<dbReference type="OrthoDB" id="5364404at2759"/>
<accession>A0A2C5ZF09</accession>
<evidence type="ECO:0000256" key="1">
    <source>
        <dbReference type="ARBA" id="ARBA00004173"/>
    </source>
</evidence>
<dbReference type="SMART" id="SM01155">
    <property type="entry name" value="DUF1713"/>
    <property type="match status" value="1"/>
</dbReference>
<evidence type="ECO:0000256" key="5">
    <source>
        <dbReference type="SAM" id="MobiDB-lite"/>
    </source>
</evidence>
<evidence type="ECO:0000313" key="7">
    <source>
        <dbReference type="EMBL" id="PHH78463.1"/>
    </source>
</evidence>
<keyword evidence="8" id="KW-1185">Reference proteome</keyword>
<feature type="compositionally biased region" description="Low complexity" evidence="5">
    <location>
        <begin position="216"/>
        <end position="225"/>
    </location>
</feature>
<evidence type="ECO:0000256" key="2">
    <source>
        <dbReference type="ARBA" id="ARBA00023128"/>
    </source>
</evidence>
<evidence type="ECO:0000259" key="6">
    <source>
        <dbReference type="SMART" id="SM01155"/>
    </source>
</evidence>
<dbReference type="PANTHER" id="PTHR32035">
    <property type="entry name" value="AURORA KINASE A-INTERACTING PROTEIN"/>
    <property type="match status" value="1"/>
</dbReference>
<evidence type="ECO:0000256" key="3">
    <source>
        <dbReference type="ARBA" id="ARBA00035647"/>
    </source>
</evidence>
<feature type="region of interest" description="Disordered" evidence="5">
    <location>
        <begin position="201"/>
        <end position="225"/>
    </location>
</feature>
<organism evidence="7 8">
    <name type="scientific">Ophiocordyceps camponoti-rufipedis</name>
    <dbReference type="NCBI Taxonomy" id="2004952"/>
    <lineage>
        <taxon>Eukaryota</taxon>
        <taxon>Fungi</taxon>
        <taxon>Dikarya</taxon>
        <taxon>Ascomycota</taxon>
        <taxon>Pezizomycotina</taxon>
        <taxon>Sordariomycetes</taxon>
        <taxon>Hypocreomycetidae</taxon>
        <taxon>Hypocreales</taxon>
        <taxon>Ophiocordycipitaceae</taxon>
        <taxon>Ophiocordyceps</taxon>
    </lineage>
</organism>
<dbReference type="EMBL" id="NJES01000078">
    <property type="protein sequence ID" value="PHH78463.1"/>
    <property type="molecule type" value="Genomic_DNA"/>
</dbReference>
<sequence length="324" mass="36116">MLPLSLRRVFAAGASRGLGSALAPAPPLMVQRRASSSKPSRPDNDASDVPADGRVAADRPAAVSSASSRADGKQADKRRRKQKEATPKRLPCVPETGHISKDDLGLSSFFSQHRPISITQSIPKPVTDEHFASIFAPRVKNNRSSSLRNPHPFDEIEKSMAQVTIGPQQHQDGVETVAQLRNADGSTSGFYLDIDAMSGDFQPYHPPPLPRPTDPPATNDAPDYAAEPTSQYRKVRVVFTVEQSLEPDGHYRVAVHSGRVVRRASERSFLERMARRQVLFQEAQTGRAMQALSVRRQRKLRMKKKKYKKLQKRTRNLRRKVDKS</sequence>
<evidence type="ECO:0000256" key="4">
    <source>
        <dbReference type="ARBA" id="ARBA00035682"/>
    </source>
</evidence>
<feature type="compositionally biased region" description="Pro residues" evidence="5">
    <location>
        <begin position="204"/>
        <end position="215"/>
    </location>
</feature>
<gene>
    <name evidence="7" type="ORF">CDD80_6806</name>
</gene>
<dbReference type="STRING" id="2004952.A0A2C5ZF09"/>
<feature type="compositionally biased region" description="Low complexity" evidence="5">
    <location>
        <begin position="58"/>
        <end position="69"/>
    </location>
</feature>
<protein>
    <recommendedName>
        <fullName evidence="4">Small ribosomal subunit protein mS38</fullName>
    </recommendedName>
</protein>
<comment type="caution">
    <text evidence="7">The sequence shown here is derived from an EMBL/GenBank/DDBJ whole genome shotgun (WGS) entry which is preliminary data.</text>
</comment>
<dbReference type="AlphaFoldDB" id="A0A2C5ZF09"/>
<evidence type="ECO:0000313" key="8">
    <source>
        <dbReference type="Proteomes" id="UP000226431"/>
    </source>
</evidence>
<dbReference type="Pfam" id="PF08213">
    <property type="entry name" value="COX24_C"/>
    <property type="match status" value="1"/>
</dbReference>
<comment type="subcellular location">
    <subcellularLocation>
        <location evidence="1">Mitochondrion</location>
    </subcellularLocation>
</comment>
<comment type="similarity">
    <text evidence="3">Belongs to the mitochondrion-specific ribosomal protein mS38 family.</text>
</comment>
<feature type="region of interest" description="Disordered" evidence="5">
    <location>
        <begin position="301"/>
        <end position="324"/>
    </location>
</feature>
<dbReference type="PANTHER" id="PTHR32035:SF3">
    <property type="entry name" value="SMALL RIBOSOMAL SUBUNIT PROTEIN MS38"/>
    <property type="match status" value="1"/>
</dbReference>
<keyword evidence="2" id="KW-0496">Mitochondrion</keyword>
<dbReference type="InterPro" id="IPR013177">
    <property type="entry name" value="Ribosomal_mS38_C"/>
</dbReference>
<reference evidence="7 8" key="1">
    <citation type="submission" date="2017-06" db="EMBL/GenBank/DDBJ databases">
        <title>Ant-infecting Ophiocordyceps genomes reveal a high diversity of potential behavioral manipulation genes and a possible major role for enterotoxins.</title>
        <authorList>
            <person name="De Bekker C."/>
            <person name="Evans H.C."/>
            <person name="Brachmann A."/>
            <person name="Hughes D.P."/>
        </authorList>
    </citation>
    <scope>NUCLEOTIDE SEQUENCE [LARGE SCALE GENOMIC DNA]</scope>
    <source>
        <strain evidence="7 8">Map16</strain>
    </source>
</reference>